<name>A0A917D7P0_9HYPH</name>
<dbReference type="InterPro" id="IPR036291">
    <property type="entry name" value="NAD(P)-bd_dom_sf"/>
</dbReference>
<comment type="similarity">
    <text evidence="4">Belongs to the zinc-containing alcohol dehydrogenase family.</text>
</comment>
<dbReference type="Pfam" id="PF08240">
    <property type="entry name" value="ADH_N"/>
    <property type="match status" value="1"/>
</dbReference>
<dbReference type="PANTHER" id="PTHR43401">
    <property type="entry name" value="L-THREONINE 3-DEHYDROGENASE"/>
    <property type="match status" value="1"/>
</dbReference>
<keyword evidence="1 4" id="KW-0479">Metal-binding</keyword>
<gene>
    <name evidence="7" type="ORF">GCM10011335_09130</name>
</gene>
<keyword evidence="8" id="KW-1185">Reference proteome</keyword>
<dbReference type="Proteomes" id="UP000613160">
    <property type="component" value="Unassembled WGS sequence"/>
</dbReference>
<dbReference type="InterPro" id="IPR011032">
    <property type="entry name" value="GroES-like_sf"/>
</dbReference>
<dbReference type="InterPro" id="IPR002328">
    <property type="entry name" value="ADH_Zn_CS"/>
</dbReference>
<dbReference type="RefSeq" id="WP_188849402.1">
    <property type="nucleotide sequence ID" value="NZ_BMJJ01000002.1"/>
</dbReference>
<dbReference type="Gene3D" id="3.90.180.10">
    <property type="entry name" value="Medium-chain alcohol dehydrogenases, catalytic domain"/>
    <property type="match status" value="1"/>
</dbReference>
<dbReference type="CDD" id="cd08261">
    <property type="entry name" value="Zn_ADH7"/>
    <property type="match status" value="1"/>
</dbReference>
<protein>
    <submittedName>
        <fullName evidence="7">Sorbitol dehydrogenase</fullName>
    </submittedName>
</protein>
<evidence type="ECO:0000313" key="7">
    <source>
        <dbReference type="EMBL" id="GGD08423.1"/>
    </source>
</evidence>
<dbReference type="SUPFAM" id="SSF51735">
    <property type="entry name" value="NAD(P)-binding Rossmann-fold domains"/>
    <property type="match status" value="1"/>
</dbReference>
<accession>A0A917D7P0</accession>
<evidence type="ECO:0000313" key="8">
    <source>
        <dbReference type="Proteomes" id="UP000613160"/>
    </source>
</evidence>
<dbReference type="GO" id="GO:0008270">
    <property type="term" value="F:zinc ion binding"/>
    <property type="evidence" value="ECO:0007669"/>
    <property type="project" value="InterPro"/>
</dbReference>
<keyword evidence="2 4" id="KW-0862">Zinc</keyword>
<evidence type="ECO:0000256" key="2">
    <source>
        <dbReference type="ARBA" id="ARBA00022833"/>
    </source>
</evidence>
<reference evidence="7" key="2">
    <citation type="submission" date="2020-09" db="EMBL/GenBank/DDBJ databases">
        <authorList>
            <person name="Sun Q."/>
            <person name="Zhou Y."/>
        </authorList>
    </citation>
    <scope>NUCLEOTIDE SEQUENCE</scope>
    <source>
        <strain evidence="7">CGMCC 1.15493</strain>
    </source>
</reference>
<dbReference type="InterPro" id="IPR050129">
    <property type="entry name" value="Zn_alcohol_dh"/>
</dbReference>
<feature type="domain" description="Alcohol dehydrogenase-like C-terminal" evidence="5">
    <location>
        <begin position="172"/>
        <end position="297"/>
    </location>
</feature>
<dbReference type="PROSITE" id="PS00059">
    <property type="entry name" value="ADH_ZINC"/>
    <property type="match status" value="1"/>
</dbReference>
<dbReference type="Pfam" id="PF00107">
    <property type="entry name" value="ADH_zinc_N"/>
    <property type="match status" value="1"/>
</dbReference>
<feature type="domain" description="Alcohol dehydrogenase-like N-terminal" evidence="6">
    <location>
        <begin position="23"/>
        <end position="130"/>
    </location>
</feature>
<dbReference type="Gene3D" id="3.40.50.720">
    <property type="entry name" value="NAD(P)-binding Rossmann-like Domain"/>
    <property type="match status" value="1"/>
</dbReference>
<evidence type="ECO:0000256" key="4">
    <source>
        <dbReference type="RuleBase" id="RU361277"/>
    </source>
</evidence>
<evidence type="ECO:0000256" key="1">
    <source>
        <dbReference type="ARBA" id="ARBA00022723"/>
    </source>
</evidence>
<comment type="caution">
    <text evidence="7">The sequence shown here is derived from an EMBL/GenBank/DDBJ whole genome shotgun (WGS) entry which is preliminary data.</text>
</comment>
<evidence type="ECO:0000259" key="5">
    <source>
        <dbReference type="Pfam" id="PF00107"/>
    </source>
</evidence>
<dbReference type="InterPro" id="IPR013154">
    <property type="entry name" value="ADH-like_N"/>
</dbReference>
<dbReference type="EMBL" id="BMJJ01000002">
    <property type="protein sequence ID" value="GGD08423.1"/>
    <property type="molecule type" value="Genomic_DNA"/>
</dbReference>
<keyword evidence="3" id="KW-0560">Oxidoreductase</keyword>
<dbReference type="GO" id="GO:0016491">
    <property type="term" value="F:oxidoreductase activity"/>
    <property type="evidence" value="ECO:0007669"/>
    <property type="project" value="UniProtKB-KW"/>
</dbReference>
<dbReference type="SUPFAM" id="SSF50129">
    <property type="entry name" value="GroES-like"/>
    <property type="match status" value="1"/>
</dbReference>
<proteinExistence type="inferred from homology"/>
<sequence length="338" mass="35656">MQALFIDAVGETRLGPIDEPAPGPGEIVVAIRHVGLCGSDLNTFRGLNPLVQLPRIPGHEIGGEILSAGDGVPAGYAVGAPVTVLPYTSCGTCSSCRKGRTNACRYNRTLGVQQDGGLKERLTLPFEKVIVNERLAPRHLALIEPLSVGFHAVERGRVTAEDRVLVLGCGMIGMGAVLGALAKGADVTVLDIAADKLALAKEFGAAHSIDPAHEDVAEAVQRITGGDGFDVVIEAVGVPETFTAAIDHACFCGRVVYIGYCKAPVSYQTQLFNLKELDIFGSRNATLADFSAAAACLEAMGATADKLITQTFAFTEADKALPYWDTHRAEVLKIMVEV</sequence>
<dbReference type="AlphaFoldDB" id="A0A917D7P0"/>
<evidence type="ECO:0000256" key="3">
    <source>
        <dbReference type="ARBA" id="ARBA00023002"/>
    </source>
</evidence>
<organism evidence="7 8">
    <name type="scientific">Aureimonas glaciei</name>
    <dbReference type="NCBI Taxonomy" id="1776957"/>
    <lineage>
        <taxon>Bacteria</taxon>
        <taxon>Pseudomonadati</taxon>
        <taxon>Pseudomonadota</taxon>
        <taxon>Alphaproteobacteria</taxon>
        <taxon>Hyphomicrobiales</taxon>
        <taxon>Aurantimonadaceae</taxon>
        <taxon>Aureimonas</taxon>
    </lineage>
</organism>
<comment type="cofactor">
    <cofactor evidence="4">
        <name>Zn(2+)</name>
        <dbReference type="ChEBI" id="CHEBI:29105"/>
    </cofactor>
</comment>
<dbReference type="InterPro" id="IPR013149">
    <property type="entry name" value="ADH-like_C"/>
</dbReference>
<reference evidence="7" key="1">
    <citation type="journal article" date="2014" name="Int. J. Syst. Evol. Microbiol.">
        <title>Complete genome sequence of Corynebacterium casei LMG S-19264T (=DSM 44701T), isolated from a smear-ripened cheese.</title>
        <authorList>
            <consortium name="US DOE Joint Genome Institute (JGI-PGF)"/>
            <person name="Walter F."/>
            <person name="Albersmeier A."/>
            <person name="Kalinowski J."/>
            <person name="Ruckert C."/>
        </authorList>
    </citation>
    <scope>NUCLEOTIDE SEQUENCE</scope>
    <source>
        <strain evidence="7">CGMCC 1.15493</strain>
    </source>
</reference>
<dbReference type="PANTHER" id="PTHR43401:SF2">
    <property type="entry name" value="L-THREONINE 3-DEHYDROGENASE"/>
    <property type="match status" value="1"/>
</dbReference>
<evidence type="ECO:0000259" key="6">
    <source>
        <dbReference type="Pfam" id="PF08240"/>
    </source>
</evidence>